<dbReference type="AlphaFoldDB" id="A0A5C7H422"/>
<sequence length="171" mass="19281">MEKAVDGCVVVFETLNGREGLIVIVLCNPKKSIKEIHLAQGTKTVIFVAWRQELGILNLNDMKLEPLKQRLEDMSAIEYRRGLENLILLICVGFLALQIDKVSGLRSIDLVLRWDKELLPFVPTSRILKAVALKDLHTNPGFAPAPSMAFDPNQSNKRRVRRGSDPIHNRC</sequence>
<proteinExistence type="predicted"/>
<reference evidence="3" key="1">
    <citation type="journal article" date="2019" name="Gigascience">
        <title>De novo genome assembly of the endangered Acer yangbiense, a plant species with extremely small populations endemic to Yunnan Province, China.</title>
        <authorList>
            <person name="Yang J."/>
            <person name="Wariss H.M."/>
            <person name="Tao L."/>
            <person name="Zhang R."/>
            <person name="Yun Q."/>
            <person name="Hollingsworth P."/>
            <person name="Dao Z."/>
            <person name="Luo G."/>
            <person name="Guo H."/>
            <person name="Ma Y."/>
            <person name="Sun W."/>
        </authorList>
    </citation>
    <scope>NUCLEOTIDE SEQUENCE [LARGE SCALE GENOMIC DNA]</scope>
    <source>
        <strain evidence="3">cv. Malutang</strain>
    </source>
</reference>
<dbReference type="InterPro" id="IPR038821">
    <property type="entry name" value="CLE45-like"/>
</dbReference>
<name>A0A5C7H422_9ROSI</name>
<feature type="compositionally biased region" description="Basic and acidic residues" evidence="1">
    <location>
        <begin position="162"/>
        <end position="171"/>
    </location>
</feature>
<evidence type="ECO:0000313" key="3">
    <source>
        <dbReference type="Proteomes" id="UP000323000"/>
    </source>
</evidence>
<gene>
    <name evidence="2" type="ORF">EZV62_024252</name>
</gene>
<comment type="caution">
    <text evidence="2">The sequence shown here is derived from an EMBL/GenBank/DDBJ whole genome shotgun (WGS) entry which is preliminary data.</text>
</comment>
<dbReference type="OrthoDB" id="1702020at2759"/>
<protein>
    <submittedName>
        <fullName evidence="2">Uncharacterized protein</fullName>
    </submittedName>
</protein>
<dbReference type="PANTHER" id="PTHR36726:SF5">
    <property type="entry name" value="CLAVATA3_ESR (CLE) GENE FAMILY MEMBER MTCLE11"/>
    <property type="match status" value="1"/>
</dbReference>
<dbReference type="EMBL" id="VAHF01000011">
    <property type="protein sequence ID" value="TXG51728.1"/>
    <property type="molecule type" value="Genomic_DNA"/>
</dbReference>
<evidence type="ECO:0000256" key="1">
    <source>
        <dbReference type="SAM" id="MobiDB-lite"/>
    </source>
</evidence>
<keyword evidence="3" id="KW-1185">Reference proteome</keyword>
<accession>A0A5C7H422</accession>
<dbReference type="PANTHER" id="PTHR36726">
    <property type="entry name" value="CLAVATA3/ESR (CLE)-RELATED PROTEIN 45"/>
    <property type="match status" value="1"/>
</dbReference>
<feature type="region of interest" description="Disordered" evidence="1">
    <location>
        <begin position="144"/>
        <end position="171"/>
    </location>
</feature>
<dbReference type="Proteomes" id="UP000323000">
    <property type="component" value="Chromosome 11"/>
</dbReference>
<organism evidence="2 3">
    <name type="scientific">Acer yangbiense</name>
    <dbReference type="NCBI Taxonomy" id="1000413"/>
    <lineage>
        <taxon>Eukaryota</taxon>
        <taxon>Viridiplantae</taxon>
        <taxon>Streptophyta</taxon>
        <taxon>Embryophyta</taxon>
        <taxon>Tracheophyta</taxon>
        <taxon>Spermatophyta</taxon>
        <taxon>Magnoliopsida</taxon>
        <taxon>eudicotyledons</taxon>
        <taxon>Gunneridae</taxon>
        <taxon>Pentapetalae</taxon>
        <taxon>rosids</taxon>
        <taxon>malvids</taxon>
        <taxon>Sapindales</taxon>
        <taxon>Sapindaceae</taxon>
        <taxon>Hippocastanoideae</taxon>
        <taxon>Acereae</taxon>
        <taxon>Acer</taxon>
    </lineage>
</organism>
<evidence type="ECO:0000313" key="2">
    <source>
        <dbReference type="EMBL" id="TXG51728.1"/>
    </source>
</evidence>